<feature type="transmembrane region" description="Helical" evidence="8">
    <location>
        <begin position="70"/>
        <end position="90"/>
    </location>
</feature>
<keyword evidence="7 8" id="KW-0472">Membrane</keyword>
<dbReference type="InterPro" id="IPR000701">
    <property type="entry name" value="SuccDH_FuR_B_TM-su"/>
</dbReference>
<reference evidence="9 10" key="1">
    <citation type="submission" date="2015-09" db="EMBL/GenBank/DDBJ databases">
        <title>Draft genome sequence of Thermus scotoductus strain K1 isolated from a geothermal spring in Nagorno-Karabakh, Armenia.</title>
        <authorList>
            <person name="Saghatelyan A."/>
            <person name="Poghosyan L."/>
            <person name="Panosyan H."/>
            <person name="Birkeland N.-K."/>
        </authorList>
    </citation>
    <scope>NUCLEOTIDE SEQUENCE [LARGE SCALE GENOMIC DNA]</scope>
    <source>
        <strain evidence="9 10">K1</strain>
    </source>
</reference>
<dbReference type="EMBL" id="LJJR01000054">
    <property type="protein sequence ID" value="KPD25360.1"/>
    <property type="molecule type" value="Genomic_DNA"/>
</dbReference>
<feature type="transmembrane region" description="Helical" evidence="8">
    <location>
        <begin position="102"/>
        <end position="124"/>
    </location>
</feature>
<evidence type="ECO:0000256" key="7">
    <source>
        <dbReference type="ARBA" id="ARBA00023136"/>
    </source>
</evidence>
<evidence type="ECO:0000256" key="8">
    <source>
        <dbReference type="SAM" id="Phobius"/>
    </source>
</evidence>
<keyword evidence="5 8" id="KW-1133">Transmembrane helix</keyword>
<proteinExistence type="predicted"/>
<evidence type="ECO:0000256" key="1">
    <source>
        <dbReference type="ARBA" id="ARBA00004370"/>
    </source>
</evidence>
<sequence length="131" mass="15364">MAIKSKRYEEARLEASTNLELYWWVFMRISGVVLVFLLIGHMWMNAVITDLNSIDYEYVAKRLSQTTWKIYDLLILALGLLHGANGLRYVLDDWIRNPSRRFWTKVVLYSLIAFLFFLGSLSLLNHDFGVN</sequence>
<name>A0A0N0IPI3_THESC</name>
<evidence type="ECO:0000313" key="9">
    <source>
        <dbReference type="EMBL" id="KPD25360.1"/>
    </source>
</evidence>
<dbReference type="Proteomes" id="UP000053099">
    <property type="component" value="Unassembled WGS sequence"/>
</dbReference>
<evidence type="ECO:0000256" key="3">
    <source>
        <dbReference type="ARBA" id="ARBA00022692"/>
    </source>
</evidence>
<gene>
    <name evidence="9" type="ORF">AN926_12615</name>
</gene>
<evidence type="ECO:0000256" key="6">
    <source>
        <dbReference type="ARBA" id="ARBA00023004"/>
    </source>
</evidence>
<dbReference type="GO" id="GO:0046872">
    <property type="term" value="F:metal ion binding"/>
    <property type="evidence" value="ECO:0007669"/>
    <property type="project" value="UniProtKB-KW"/>
</dbReference>
<dbReference type="AlphaFoldDB" id="A0A0N0IPI3"/>
<dbReference type="PATRIC" id="fig|37636.3.peg.2235"/>
<keyword evidence="4" id="KW-0479">Metal-binding</keyword>
<comment type="subcellular location">
    <subcellularLocation>
        <location evidence="1">Membrane</location>
    </subcellularLocation>
</comment>
<keyword evidence="3 8" id="KW-0812">Transmembrane</keyword>
<evidence type="ECO:0000256" key="5">
    <source>
        <dbReference type="ARBA" id="ARBA00022989"/>
    </source>
</evidence>
<evidence type="ECO:0000256" key="2">
    <source>
        <dbReference type="ARBA" id="ARBA00022617"/>
    </source>
</evidence>
<dbReference type="InterPro" id="IPR034804">
    <property type="entry name" value="SQR/QFR_C/D"/>
</dbReference>
<comment type="caution">
    <text evidence="9">The sequence shown here is derived from an EMBL/GenBank/DDBJ whole genome shotgun (WGS) entry which is preliminary data.</text>
</comment>
<evidence type="ECO:0000313" key="10">
    <source>
        <dbReference type="Proteomes" id="UP000053099"/>
    </source>
</evidence>
<accession>A0A0N0IPI3</accession>
<dbReference type="GO" id="GO:0016020">
    <property type="term" value="C:membrane"/>
    <property type="evidence" value="ECO:0007669"/>
    <property type="project" value="UniProtKB-SubCell"/>
</dbReference>
<dbReference type="CDD" id="cd03500">
    <property type="entry name" value="SQR_TypeA_SdhD_like"/>
    <property type="match status" value="1"/>
</dbReference>
<organism evidence="9 10">
    <name type="scientific">Thermus scotoductus</name>
    <dbReference type="NCBI Taxonomy" id="37636"/>
    <lineage>
        <taxon>Bacteria</taxon>
        <taxon>Thermotogati</taxon>
        <taxon>Deinococcota</taxon>
        <taxon>Deinococci</taxon>
        <taxon>Thermales</taxon>
        <taxon>Thermaceae</taxon>
        <taxon>Thermus</taxon>
    </lineage>
</organism>
<protein>
    <submittedName>
        <fullName evidence="9">Succinate dehydrogenase</fullName>
    </submittedName>
</protein>
<dbReference type="Pfam" id="PF01127">
    <property type="entry name" value="Sdh_cyt"/>
    <property type="match status" value="1"/>
</dbReference>
<evidence type="ECO:0000256" key="4">
    <source>
        <dbReference type="ARBA" id="ARBA00022723"/>
    </source>
</evidence>
<keyword evidence="6" id="KW-0408">Iron</keyword>
<dbReference type="SUPFAM" id="SSF81343">
    <property type="entry name" value="Fumarate reductase respiratory complex transmembrane subunits"/>
    <property type="match status" value="1"/>
</dbReference>
<keyword evidence="2" id="KW-0349">Heme</keyword>
<feature type="transmembrane region" description="Helical" evidence="8">
    <location>
        <begin position="21"/>
        <end position="43"/>
    </location>
</feature>
<dbReference type="Gene3D" id="1.20.1300.10">
    <property type="entry name" value="Fumarate reductase/succinate dehydrogenase, transmembrane subunit"/>
    <property type="match status" value="1"/>
</dbReference>